<dbReference type="AlphaFoldDB" id="A0A6H2A5J3"/>
<gene>
    <name evidence="1" type="ORF">TM448A06313_0003</name>
</gene>
<name>A0A6H2A5J3_9ZZZZ</name>
<accession>A0A6H2A5J3</accession>
<reference evidence="1" key="1">
    <citation type="submission" date="2020-03" db="EMBL/GenBank/DDBJ databases">
        <title>The deep terrestrial virosphere.</title>
        <authorList>
            <person name="Holmfeldt K."/>
            <person name="Nilsson E."/>
            <person name="Simone D."/>
            <person name="Lopez-Fernandez M."/>
            <person name="Wu X."/>
            <person name="de Brujin I."/>
            <person name="Lundin D."/>
            <person name="Andersson A."/>
            <person name="Bertilsson S."/>
            <person name="Dopson M."/>
        </authorList>
    </citation>
    <scope>NUCLEOTIDE SEQUENCE</scope>
    <source>
        <strain evidence="1">TM448A06313</strain>
    </source>
</reference>
<protein>
    <submittedName>
        <fullName evidence="1">Uncharacterized protein</fullName>
    </submittedName>
</protein>
<proteinExistence type="predicted"/>
<dbReference type="EMBL" id="MT144555">
    <property type="protein sequence ID" value="QJA54969.1"/>
    <property type="molecule type" value="Genomic_DNA"/>
</dbReference>
<sequence>MRSNPQKEIGLLENHSKMDNQLLEHMRYPYDKTPRPDGWMEKEIETNLLKALGWPGTGEELERWLEMKLAYRQRDYEKIPTKLPTYHWDME</sequence>
<organism evidence="1">
    <name type="scientific">viral metagenome</name>
    <dbReference type="NCBI Taxonomy" id="1070528"/>
    <lineage>
        <taxon>unclassified sequences</taxon>
        <taxon>metagenomes</taxon>
        <taxon>organismal metagenomes</taxon>
    </lineage>
</organism>
<evidence type="ECO:0000313" key="1">
    <source>
        <dbReference type="EMBL" id="QJA54969.1"/>
    </source>
</evidence>